<dbReference type="GO" id="GO:0016491">
    <property type="term" value="F:oxidoreductase activity"/>
    <property type="evidence" value="ECO:0007669"/>
    <property type="project" value="UniProtKB-KW"/>
</dbReference>
<proteinExistence type="inferred from homology"/>
<dbReference type="PANTHER" id="PTHR24320:SF283">
    <property type="entry name" value="RETINOL DEHYDROGENASE 11"/>
    <property type="match status" value="1"/>
</dbReference>
<sequence>MPLPTFTAATTAGEVADVFAKEIREKNVLITDTSIGRFGFEAARVLAKYANLVIITGYNSERTSQPQIYDNSFLDLSSLGTVRKAAAEVNASLEPLHVLINNAAATTVKVTKLTLTEDNLETQPNSSRLALVYTPRVVIVASVAHTLGTGIELSTVAHGIQINTRLLTDTFKPNAQIFSSPSNYRNEPRVHSMQSPSWNASNPVLLAILTNVNADEDSRKELVALSLLTPDQRPHPDWPWKTIPEGAATTITATFDTGLEAVAIDMIAPHASNLETSAKLWAITEGIIGEKFTL</sequence>
<dbReference type="Gene3D" id="3.40.50.720">
    <property type="entry name" value="NAD(P)-binding Rossmann-like Domain"/>
    <property type="match status" value="1"/>
</dbReference>
<keyword evidence="4" id="KW-1185">Reference proteome</keyword>
<dbReference type="Proteomes" id="UP000620124">
    <property type="component" value="Unassembled WGS sequence"/>
</dbReference>
<organism evidence="3 4">
    <name type="scientific">Mycena venus</name>
    <dbReference type="NCBI Taxonomy" id="2733690"/>
    <lineage>
        <taxon>Eukaryota</taxon>
        <taxon>Fungi</taxon>
        <taxon>Dikarya</taxon>
        <taxon>Basidiomycota</taxon>
        <taxon>Agaricomycotina</taxon>
        <taxon>Agaricomycetes</taxon>
        <taxon>Agaricomycetidae</taxon>
        <taxon>Agaricales</taxon>
        <taxon>Marasmiineae</taxon>
        <taxon>Mycenaceae</taxon>
        <taxon>Mycena</taxon>
    </lineage>
</organism>
<gene>
    <name evidence="3" type="ORF">MVEN_00437500</name>
</gene>
<dbReference type="OrthoDB" id="191139at2759"/>
<keyword evidence="2" id="KW-0560">Oxidoreductase</keyword>
<evidence type="ECO:0000313" key="3">
    <source>
        <dbReference type="EMBL" id="KAF7365639.1"/>
    </source>
</evidence>
<name>A0A8H6YUU7_9AGAR</name>
<evidence type="ECO:0000313" key="4">
    <source>
        <dbReference type="Proteomes" id="UP000620124"/>
    </source>
</evidence>
<dbReference type="AlphaFoldDB" id="A0A8H6YUU7"/>
<comment type="similarity">
    <text evidence="1">Belongs to the short-chain dehydrogenases/reductases (SDR) family.</text>
</comment>
<dbReference type="PANTHER" id="PTHR24320">
    <property type="entry name" value="RETINOL DEHYDROGENASE"/>
    <property type="match status" value="1"/>
</dbReference>
<dbReference type="InterPro" id="IPR036291">
    <property type="entry name" value="NAD(P)-bd_dom_sf"/>
</dbReference>
<protein>
    <submittedName>
        <fullName evidence="3">Short-chain dehydrogenase/reductase family protein</fullName>
    </submittedName>
</protein>
<comment type="caution">
    <text evidence="3">The sequence shown here is derived from an EMBL/GenBank/DDBJ whole genome shotgun (WGS) entry which is preliminary data.</text>
</comment>
<accession>A0A8H6YUU7</accession>
<dbReference type="SUPFAM" id="SSF51735">
    <property type="entry name" value="NAD(P)-binding Rossmann-fold domains"/>
    <property type="match status" value="1"/>
</dbReference>
<dbReference type="EMBL" id="JACAZI010000003">
    <property type="protein sequence ID" value="KAF7365639.1"/>
    <property type="molecule type" value="Genomic_DNA"/>
</dbReference>
<evidence type="ECO:0000256" key="1">
    <source>
        <dbReference type="ARBA" id="ARBA00006484"/>
    </source>
</evidence>
<evidence type="ECO:0000256" key="2">
    <source>
        <dbReference type="ARBA" id="ARBA00023002"/>
    </source>
</evidence>
<reference evidence="3" key="1">
    <citation type="submission" date="2020-05" db="EMBL/GenBank/DDBJ databases">
        <title>Mycena genomes resolve the evolution of fungal bioluminescence.</title>
        <authorList>
            <person name="Tsai I.J."/>
        </authorList>
    </citation>
    <scope>NUCLEOTIDE SEQUENCE</scope>
    <source>
        <strain evidence="3">CCC161011</strain>
    </source>
</reference>